<dbReference type="PANTHER" id="PTHR11487">
    <property type="entry name" value="THIOESTERASE"/>
    <property type="match status" value="1"/>
</dbReference>
<reference evidence="3 4" key="1">
    <citation type="submission" date="2024-09" db="EMBL/GenBank/DDBJ databases">
        <authorList>
            <person name="Ruan L."/>
        </authorList>
    </citation>
    <scope>NUCLEOTIDE SEQUENCE [LARGE SCALE GENOMIC DNA]</scope>
    <source>
        <strain evidence="3 4">D33</strain>
    </source>
</reference>
<evidence type="ECO:0000259" key="2">
    <source>
        <dbReference type="Pfam" id="PF00975"/>
    </source>
</evidence>
<comment type="similarity">
    <text evidence="1">Belongs to the thioesterase family.</text>
</comment>
<dbReference type="SUPFAM" id="SSF53474">
    <property type="entry name" value="alpha/beta-Hydrolases"/>
    <property type="match status" value="1"/>
</dbReference>
<dbReference type="Pfam" id="PF00975">
    <property type="entry name" value="Thioesterase"/>
    <property type="match status" value="1"/>
</dbReference>
<name>A0ABV5B2S1_9BACL</name>
<keyword evidence="4" id="KW-1185">Reference proteome</keyword>
<dbReference type="InterPro" id="IPR029058">
    <property type="entry name" value="AB_hydrolase_fold"/>
</dbReference>
<proteinExistence type="inferred from homology"/>
<comment type="caution">
    <text evidence="3">The sequence shown here is derived from an EMBL/GenBank/DDBJ whole genome shotgun (WGS) entry which is preliminary data.</text>
</comment>
<dbReference type="InterPro" id="IPR012223">
    <property type="entry name" value="TEII"/>
</dbReference>
<protein>
    <submittedName>
        <fullName evidence="3">Thioesterase II family protein</fullName>
    </submittedName>
</protein>
<dbReference type="Proteomes" id="UP001580407">
    <property type="component" value="Unassembled WGS sequence"/>
</dbReference>
<evidence type="ECO:0000313" key="3">
    <source>
        <dbReference type="EMBL" id="MFB5679967.1"/>
    </source>
</evidence>
<dbReference type="RefSeq" id="WP_375523801.1">
    <property type="nucleotide sequence ID" value="NZ_JBHILM010000003.1"/>
</dbReference>
<dbReference type="InterPro" id="IPR001031">
    <property type="entry name" value="Thioesterase"/>
</dbReference>
<feature type="domain" description="Thioesterase" evidence="2">
    <location>
        <begin position="24"/>
        <end position="240"/>
    </location>
</feature>
<sequence>MYQETEAQNNPWFLKEPSPLSKARLFCIPYSGCGASMYRHWPEFIGRLEVCPIQLPGRENRFHEPTYASYEQLAGEMNKALLPYMDRPFAFFGHCGSALPSYEASFQLVQRGGPSPAHLFISSQVAPHQGPYGRFLDLNDHELAAEIELLMRKMGGTPLPDIIELNTGIMRADLEANRRYIQSQPVQLPFPITAIGWNGDKEVDPSLLSGWEEYGETSFKILDGDHHQFLEAPLELISVIAEAMRLYV</sequence>
<gene>
    <name evidence="3" type="ORF">ACE3NQ_03410</name>
</gene>
<dbReference type="EMBL" id="JBHILM010000003">
    <property type="protein sequence ID" value="MFB5679967.1"/>
    <property type="molecule type" value="Genomic_DNA"/>
</dbReference>
<accession>A0ABV5B2S1</accession>
<evidence type="ECO:0000256" key="1">
    <source>
        <dbReference type="ARBA" id="ARBA00007169"/>
    </source>
</evidence>
<organism evidence="3 4">
    <name type="scientific">Paenibacillus terreus</name>
    <dbReference type="NCBI Taxonomy" id="1387834"/>
    <lineage>
        <taxon>Bacteria</taxon>
        <taxon>Bacillati</taxon>
        <taxon>Bacillota</taxon>
        <taxon>Bacilli</taxon>
        <taxon>Bacillales</taxon>
        <taxon>Paenibacillaceae</taxon>
        <taxon>Paenibacillus</taxon>
    </lineage>
</organism>
<evidence type="ECO:0000313" key="4">
    <source>
        <dbReference type="Proteomes" id="UP001580407"/>
    </source>
</evidence>
<dbReference type="PANTHER" id="PTHR11487:SF0">
    <property type="entry name" value="S-ACYL FATTY ACID SYNTHASE THIOESTERASE, MEDIUM CHAIN"/>
    <property type="match status" value="1"/>
</dbReference>
<dbReference type="Gene3D" id="3.40.50.1820">
    <property type="entry name" value="alpha/beta hydrolase"/>
    <property type="match status" value="1"/>
</dbReference>